<dbReference type="InterPro" id="IPR036388">
    <property type="entry name" value="WH-like_DNA-bd_sf"/>
</dbReference>
<evidence type="ECO:0000313" key="7">
    <source>
        <dbReference type="Proteomes" id="UP001623591"/>
    </source>
</evidence>
<protein>
    <submittedName>
        <fullName evidence="6">MurR/RpiR family transcriptional regulator</fullName>
    </submittedName>
</protein>
<dbReference type="CDD" id="cd05013">
    <property type="entry name" value="SIS_RpiR"/>
    <property type="match status" value="1"/>
</dbReference>
<accession>A0ABW8T3J5</accession>
<dbReference type="Proteomes" id="UP001623591">
    <property type="component" value="Unassembled WGS sequence"/>
</dbReference>
<feature type="domain" description="SIS" evidence="5">
    <location>
        <begin position="127"/>
        <end position="267"/>
    </location>
</feature>
<sequence>MKPVLNIILQIKSQYNTFNETEKKVADYIINNTRELIYSTISQVAERLQVSDATIFRFCKKINLNGFQELKITLATEFTEGLDNNYANEQINENDTEQTIVNKVFNANITALNDTLFSINSKLIEDASDALLTAEQIVFYGNGGSGIVAMDAHHKFLRTGLKVSVYTDNHLQLMSLSQLSEKDLIVIISHSGSNLNMINLLDIAKDNGTKAIAITSFSKSPVSEKADIALNAISQETGYQFEAFASRIAHLTIIDALYMSVVLKRKDLTHAAIQKMRNAISYTRM</sequence>
<dbReference type="RefSeq" id="WP_406768780.1">
    <property type="nucleotide sequence ID" value="NZ_JBJHZZ010000002.1"/>
</dbReference>
<dbReference type="InterPro" id="IPR000281">
    <property type="entry name" value="HTH_RpiR"/>
</dbReference>
<keyword evidence="1" id="KW-0805">Transcription regulation</keyword>
<dbReference type="EMBL" id="JBJHZZ010000002">
    <property type="protein sequence ID" value="MFL0246307.1"/>
    <property type="molecule type" value="Genomic_DNA"/>
</dbReference>
<dbReference type="InterPro" id="IPR009057">
    <property type="entry name" value="Homeodomain-like_sf"/>
</dbReference>
<keyword evidence="3" id="KW-0804">Transcription</keyword>
<keyword evidence="7" id="KW-1185">Reference proteome</keyword>
<dbReference type="PANTHER" id="PTHR30514">
    <property type="entry name" value="GLUCOKINASE"/>
    <property type="match status" value="1"/>
</dbReference>
<dbReference type="InterPro" id="IPR001347">
    <property type="entry name" value="SIS_dom"/>
</dbReference>
<dbReference type="SUPFAM" id="SSF53697">
    <property type="entry name" value="SIS domain"/>
    <property type="match status" value="1"/>
</dbReference>
<dbReference type="Gene3D" id="1.10.10.10">
    <property type="entry name" value="Winged helix-like DNA-binding domain superfamily/Winged helix DNA-binding domain"/>
    <property type="match status" value="1"/>
</dbReference>
<evidence type="ECO:0000256" key="2">
    <source>
        <dbReference type="ARBA" id="ARBA00023125"/>
    </source>
</evidence>
<dbReference type="SUPFAM" id="SSF46689">
    <property type="entry name" value="Homeodomain-like"/>
    <property type="match status" value="1"/>
</dbReference>
<evidence type="ECO:0000256" key="3">
    <source>
        <dbReference type="ARBA" id="ARBA00023163"/>
    </source>
</evidence>
<dbReference type="PROSITE" id="PS51071">
    <property type="entry name" value="HTH_RPIR"/>
    <property type="match status" value="1"/>
</dbReference>
<organism evidence="6 7">
    <name type="scientific">Candidatus Clostridium stratigraminis</name>
    <dbReference type="NCBI Taxonomy" id="3381661"/>
    <lineage>
        <taxon>Bacteria</taxon>
        <taxon>Bacillati</taxon>
        <taxon>Bacillota</taxon>
        <taxon>Clostridia</taxon>
        <taxon>Eubacteriales</taxon>
        <taxon>Clostridiaceae</taxon>
        <taxon>Clostridium</taxon>
    </lineage>
</organism>
<reference evidence="6 7" key="1">
    <citation type="submission" date="2024-11" db="EMBL/GenBank/DDBJ databases">
        <authorList>
            <person name="Heng Y.C."/>
            <person name="Lim A.C.H."/>
            <person name="Lee J.K.Y."/>
            <person name="Kittelmann S."/>
        </authorList>
    </citation>
    <scope>NUCLEOTIDE SEQUENCE [LARGE SCALE GENOMIC DNA]</scope>
    <source>
        <strain evidence="6 7">WILCCON 0185</strain>
    </source>
</reference>
<evidence type="ECO:0000256" key="1">
    <source>
        <dbReference type="ARBA" id="ARBA00023015"/>
    </source>
</evidence>
<dbReference type="PANTHER" id="PTHR30514:SF1">
    <property type="entry name" value="HTH-TYPE TRANSCRIPTIONAL REGULATOR HEXR-RELATED"/>
    <property type="match status" value="1"/>
</dbReference>
<keyword evidence="2" id="KW-0238">DNA-binding</keyword>
<proteinExistence type="predicted"/>
<feature type="domain" description="HTH rpiR-type" evidence="4">
    <location>
        <begin position="5"/>
        <end position="81"/>
    </location>
</feature>
<evidence type="ECO:0000259" key="4">
    <source>
        <dbReference type="PROSITE" id="PS51071"/>
    </source>
</evidence>
<evidence type="ECO:0000259" key="5">
    <source>
        <dbReference type="PROSITE" id="PS51464"/>
    </source>
</evidence>
<dbReference type="Gene3D" id="3.40.50.10490">
    <property type="entry name" value="Glucose-6-phosphate isomerase like protein, domain 1"/>
    <property type="match status" value="1"/>
</dbReference>
<dbReference type="InterPro" id="IPR035472">
    <property type="entry name" value="RpiR-like_SIS"/>
</dbReference>
<dbReference type="InterPro" id="IPR046348">
    <property type="entry name" value="SIS_dom_sf"/>
</dbReference>
<dbReference type="PROSITE" id="PS51464">
    <property type="entry name" value="SIS"/>
    <property type="match status" value="1"/>
</dbReference>
<dbReference type="InterPro" id="IPR047640">
    <property type="entry name" value="RpiR-like"/>
</dbReference>
<name>A0ABW8T3J5_9CLOT</name>
<dbReference type="Pfam" id="PF01380">
    <property type="entry name" value="SIS"/>
    <property type="match status" value="1"/>
</dbReference>
<evidence type="ECO:0000313" key="6">
    <source>
        <dbReference type="EMBL" id="MFL0246307.1"/>
    </source>
</evidence>
<gene>
    <name evidence="6" type="ORF">ACJDUG_04845</name>
</gene>
<dbReference type="Pfam" id="PF01418">
    <property type="entry name" value="HTH_6"/>
    <property type="match status" value="1"/>
</dbReference>
<comment type="caution">
    <text evidence="6">The sequence shown here is derived from an EMBL/GenBank/DDBJ whole genome shotgun (WGS) entry which is preliminary data.</text>
</comment>